<dbReference type="NCBIfam" id="NF009314">
    <property type="entry name" value="PRK12674.1-2"/>
    <property type="match status" value="1"/>
</dbReference>
<dbReference type="PANTHER" id="PTHR34703">
    <property type="entry name" value="ANTIPORTER SUBUNIT MNHG2-RELATED"/>
    <property type="match status" value="1"/>
</dbReference>
<reference evidence="2" key="1">
    <citation type="submission" date="2020-10" db="EMBL/GenBank/DDBJ databases">
        <authorList>
            <person name="Hahn C.J."/>
            <person name="Laso-Perez R."/>
            <person name="Vulcano F."/>
            <person name="Vaziourakis K.-M."/>
            <person name="Stokke R."/>
            <person name="Steen I.H."/>
            <person name="Teske A."/>
            <person name="Boetius A."/>
            <person name="Liebeke M."/>
            <person name="Amann R."/>
            <person name="Knittel K."/>
        </authorList>
    </citation>
    <scope>NUCLEOTIDE SEQUENCE</scope>
    <source>
        <strain evidence="2">Gfbio:e3339647-f889-4370-9287-4fb5cb688e4c:AG392J18_GoMArc1</strain>
    </source>
</reference>
<keyword evidence="1" id="KW-0812">Transmembrane</keyword>
<feature type="transmembrane region" description="Helical" evidence="1">
    <location>
        <begin position="40"/>
        <end position="58"/>
    </location>
</feature>
<keyword evidence="1" id="KW-1133">Transmembrane helix</keyword>
<proteinExistence type="predicted"/>
<dbReference type="Proteomes" id="UP000612009">
    <property type="component" value="Unassembled WGS sequence"/>
</dbReference>
<accession>A0A811TDM7</accession>
<organism evidence="2 3">
    <name type="scientific">Candidatus Argoarchaeum ethanivorans</name>
    <dbReference type="NCBI Taxonomy" id="2608793"/>
    <lineage>
        <taxon>Archaea</taxon>
        <taxon>Methanobacteriati</taxon>
        <taxon>Methanobacteriota</taxon>
        <taxon>Stenosarchaea group</taxon>
        <taxon>Methanomicrobia</taxon>
        <taxon>Methanosarcinales</taxon>
        <taxon>Methanosarcinales incertae sedis</taxon>
        <taxon>GOM Arc I cluster</taxon>
        <taxon>Candidatus Argoarchaeum</taxon>
    </lineage>
</organism>
<feature type="transmembrane region" description="Helical" evidence="1">
    <location>
        <begin position="6"/>
        <end position="28"/>
    </location>
</feature>
<evidence type="ECO:0000256" key="1">
    <source>
        <dbReference type="SAM" id="Phobius"/>
    </source>
</evidence>
<dbReference type="InterPro" id="IPR005133">
    <property type="entry name" value="PhaG_MnhG_YufB"/>
</dbReference>
<dbReference type="Pfam" id="PF03334">
    <property type="entry name" value="PhaG_MnhG_YufB"/>
    <property type="match status" value="1"/>
</dbReference>
<protein>
    <submittedName>
        <fullName evidence="2">Na+/H+ antiporter subunit</fullName>
    </submittedName>
</protein>
<evidence type="ECO:0000313" key="2">
    <source>
        <dbReference type="EMBL" id="CAD6493763.1"/>
    </source>
</evidence>
<gene>
    <name evidence="2" type="ORF">LAKADJCE_00577</name>
</gene>
<keyword evidence="1" id="KW-0472">Membrane</keyword>
<name>A0A811TDM7_9EURY</name>
<feature type="transmembrane region" description="Helical" evidence="1">
    <location>
        <begin position="70"/>
        <end position="89"/>
    </location>
</feature>
<evidence type="ECO:0000313" key="3">
    <source>
        <dbReference type="Proteomes" id="UP000612009"/>
    </source>
</evidence>
<dbReference type="EMBL" id="CAJHIR010000031">
    <property type="protein sequence ID" value="CAD6493763.1"/>
    <property type="molecule type" value="Genomic_DNA"/>
</dbReference>
<dbReference type="PANTHER" id="PTHR34703:SF1">
    <property type="entry name" value="ANTIPORTER SUBUNIT MNHG2-RELATED"/>
    <property type="match status" value="1"/>
</dbReference>
<sequence>MLEIIVAAFLAVGIFFMLVGAVGLLRFPDFYTRLHATGKCDTLGEVLIIVGLLLYHLFHYPETPLVCVKLLFLILFIFITNPTATYALMRSAYKTGVKPWKLGDERQ</sequence>
<dbReference type="NCBIfam" id="TIGR01300">
    <property type="entry name" value="CPA3_mnhG_phaG"/>
    <property type="match status" value="1"/>
</dbReference>
<dbReference type="AlphaFoldDB" id="A0A811TDM7"/>
<comment type="caution">
    <text evidence="2">The sequence shown here is derived from an EMBL/GenBank/DDBJ whole genome shotgun (WGS) entry which is preliminary data.</text>
</comment>
<dbReference type="GO" id="GO:0015385">
    <property type="term" value="F:sodium:proton antiporter activity"/>
    <property type="evidence" value="ECO:0007669"/>
    <property type="project" value="TreeGrafter"/>
</dbReference>